<sequence>MITTTQTADAFSNDLFGFSGQTLEDRVKRYASGVLSPAIWAGYERAGRAMCIAASEAGQSAIDRAIAYVEAGGELFVDSGAFVYRDRPEAMPWDSIIKIYRKIASAASNPVTFVLPDVVGSQEATLDVLQHWGSAVLEAIGPKHIALLPVQRGEARPSQFIKQALLCLPGPIGGLAIPSNAAAFPPEMLSDLASVPTSVPRRVHFLGISRRSKALQERLFRLEEVWPGAETSCDACEHRALVGKGNAITDTRAAVLSEMWEHELDEWDDTEEDPEAALSELRARFPGLDDEALVQLMLSQIGSFVDTQMAHSRHSRIAGPRATEESIYQFATGRFG</sequence>
<proteinExistence type="predicted"/>
<protein>
    <submittedName>
        <fullName evidence="1">Uncharacterized protein</fullName>
    </submittedName>
</protein>
<evidence type="ECO:0000313" key="2">
    <source>
        <dbReference type="Proteomes" id="UP000387223"/>
    </source>
</evidence>
<dbReference type="Proteomes" id="UP000387223">
    <property type="component" value="Unassembled WGS sequence"/>
</dbReference>
<evidence type="ECO:0000313" key="1">
    <source>
        <dbReference type="EMBL" id="GBO89142.1"/>
    </source>
</evidence>
<organism evidence="1 2">
    <name type="scientific">Marinobacter salsuginis</name>
    <dbReference type="NCBI Taxonomy" id="418719"/>
    <lineage>
        <taxon>Bacteria</taxon>
        <taxon>Pseudomonadati</taxon>
        <taxon>Pseudomonadota</taxon>
        <taxon>Gammaproteobacteria</taxon>
        <taxon>Pseudomonadales</taxon>
        <taxon>Marinobacteraceae</taxon>
        <taxon>Marinobacter</taxon>
    </lineage>
</organism>
<dbReference type="AlphaFoldDB" id="A0A5M3Q1Z5"/>
<dbReference type="RefSeq" id="WP_136630346.1">
    <property type="nucleotide sequence ID" value="NZ_BGZI01000020.1"/>
</dbReference>
<name>A0A5M3Q1Z5_9GAMM</name>
<comment type="caution">
    <text evidence="1">The sequence shown here is derived from an EMBL/GenBank/DDBJ whole genome shotgun (WGS) entry which is preliminary data.</text>
</comment>
<gene>
    <name evidence="1" type="ORF">MSSD14B_28100</name>
</gene>
<accession>A0A5M3Q1Z5</accession>
<reference evidence="1 2" key="1">
    <citation type="journal article" date="2019" name="J. Gen. Appl. Microbiol.">
        <title>Aerobic degradation of cis-dichloroethene by the marine bacterium Marinobacter salsuginis strain 5N-3.</title>
        <authorList>
            <person name="Inoue Y."/>
            <person name="Fukunaga Y."/>
            <person name="Katsumata H."/>
            <person name="Ohji S."/>
            <person name="Hosoyama A."/>
            <person name="Mori K."/>
            <person name="Ando K."/>
        </authorList>
    </citation>
    <scope>NUCLEOTIDE SEQUENCE [LARGE SCALE GENOMIC DNA]</scope>
    <source>
        <strain evidence="1 2">NBRC 109114</strain>
    </source>
</reference>
<dbReference type="EMBL" id="BGZI01000020">
    <property type="protein sequence ID" value="GBO89142.1"/>
    <property type="molecule type" value="Genomic_DNA"/>
</dbReference>